<evidence type="ECO:0000256" key="1">
    <source>
        <dbReference type="ARBA" id="ARBA00001452"/>
    </source>
</evidence>
<dbReference type="InterPro" id="IPR014480">
    <property type="entry name" value="Mannan-1_6-alpha_mannosidase"/>
</dbReference>
<comment type="subcellular location">
    <subcellularLocation>
        <location evidence="2">Endomembrane system</location>
    </subcellularLocation>
</comment>
<dbReference type="GO" id="GO:0009272">
    <property type="term" value="P:fungal-type cell wall biogenesis"/>
    <property type="evidence" value="ECO:0007669"/>
    <property type="project" value="TreeGrafter"/>
</dbReference>
<keyword evidence="6 10" id="KW-0378">Hydrolase</keyword>
<dbReference type="AlphaFoldDB" id="A0A194XTW6"/>
<dbReference type="Pfam" id="PF03663">
    <property type="entry name" value="Glyco_hydro_76"/>
    <property type="match status" value="1"/>
</dbReference>
<name>A0A194XTW6_MOLSC</name>
<dbReference type="EC" id="3.2.1.101" evidence="4"/>
<dbReference type="GO" id="GO:0016052">
    <property type="term" value="P:carbohydrate catabolic process"/>
    <property type="evidence" value="ECO:0007669"/>
    <property type="project" value="InterPro"/>
</dbReference>
<sequence>MQFLLNSICPQFYYVGYKNNRKRFDEIYNGNSTGGTPGQLPFPPYYWWESGGLWACMIDYWSYTNDTTYNEVIEEGLLYQVGPNWDFMTPNQTLGMGNDDQGFWGMAAMTAAELNFQNPPSSGAQWLGLAQAVFNEFAARAALEKDYCGGGLRWQLYFWEDGWMYKNAISNACFFNLGARLARYTKNDTYAQIAENTWEWVTEIGLLELQLYSNVSSIFQVNGKGAGGYIAWDGATVESNCTGINGIPYTYNAGIFLLGAATMYNYTNESAIWANRTQLLLNATLNVFFPNGIAVEVSCEGMNGTKACDTDMLSFKAYLTRSLGATTQMAAFTIKQIMPVLATSAAAAALQCSGGANGRMCGLQWTKGADWDGS</sequence>
<evidence type="ECO:0000256" key="6">
    <source>
        <dbReference type="ARBA" id="ARBA00022801"/>
    </source>
</evidence>
<dbReference type="FunFam" id="1.50.10.20:FF:000006">
    <property type="entry name" value="Mannan endo-1,6-alpha-mannosidase"/>
    <property type="match status" value="1"/>
</dbReference>
<keyword evidence="11" id="KW-1185">Reference proteome</keyword>
<dbReference type="SUPFAM" id="SSF48208">
    <property type="entry name" value="Six-hairpin glycosidases"/>
    <property type="match status" value="1"/>
</dbReference>
<evidence type="ECO:0000256" key="2">
    <source>
        <dbReference type="ARBA" id="ARBA00004308"/>
    </source>
</evidence>
<comment type="catalytic activity">
    <reaction evidence="1">
        <text>Random hydrolysis of (1-&gt;6)-alpha-D-mannosidic linkages in unbranched (1-&gt;6)-mannans.</text>
        <dbReference type="EC" id="3.2.1.101"/>
    </reaction>
</comment>
<dbReference type="InParanoid" id="A0A194XTW6"/>
<keyword evidence="7" id="KW-0472">Membrane</keyword>
<dbReference type="GO" id="GO:0012505">
    <property type="term" value="C:endomembrane system"/>
    <property type="evidence" value="ECO:0007669"/>
    <property type="project" value="UniProtKB-SubCell"/>
</dbReference>
<evidence type="ECO:0000256" key="5">
    <source>
        <dbReference type="ARBA" id="ARBA00022729"/>
    </source>
</evidence>
<keyword evidence="8" id="KW-0325">Glycoprotein</keyword>
<dbReference type="Proteomes" id="UP000070700">
    <property type="component" value="Unassembled WGS sequence"/>
</dbReference>
<dbReference type="OrthoDB" id="4187847at2759"/>
<dbReference type="PANTHER" id="PTHR12145:SF36">
    <property type="entry name" value="MANNAN ENDO-1,6-ALPHA-MANNOSIDASE DCW1"/>
    <property type="match status" value="1"/>
</dbReference>
<evidence type="ECO:0000313" key="10">
    <source>
        <dbReference type="EMBL" id="KUJ23653.1"/>
    </source>
</evidence>
<gene>
    <name evidence="10" type="ORF">LY89DRAFT_189800</name>
</gene>
<keyword evidence="9" id="KW-0326">Glycosidase</keyword>
<dbReference type="STRING" id="149040.A0A194XTW6"/>
<dbReference type="InterPro" id="IPR005198">
    <property type="entry name" value="Glyco_hydro_76"/>
</dbReference>
<accession>A0A194XTW6</accession>
<dbReference type="Gene3D" id="1.50.10.20">
    <property type="match status" value="1"/>
</dbReference>
<evidence type="ECO:0000256" key="4">
    <source>
        <dbReference type="ARBA" id="ARBA00012350"/>
    </source>
</evidence>
<proteinExistence type="inferred from homology"/>
<dbReference type="KEGG" id="psco:LY89DRAFT_189800"/>
<reference evidence="10 11" key="1">
    <citation type="submission" date="2015-10" db="EMBL/GenBank/DDBJ databases">
        <title>Full genome of DAOMC 229536 Phialocephala scopiformis, a fungal endophyte of spruce producing the potent anti-insectan compound rugulosin.</title>
        <authorList>
            <consortium name="DOE Joint Genome Institute"/>
            <person name="Walker A.K."/>
            <person name="Frasz S.L."/>
            <person name="Seifert K.A."/>
            <person name="Miller J.D."/>
            <person name="Mondo S.J."/>
            <person name="Labutti K."/>
            <person name="Lipzen A."/>
            <person name="Dockter R."/>
            <person name="Kennedy M."/>
            <person name="Grigoriev I.V."/>
            <person name="Spatafora J.W."/>
        </authorList>
    </citation>
    <scope>NUCLEOTIDE SEQUENCE [LARGE SCALE GENOMIC DNA]</scope>
    <source>
        <strain evidence="10 11">CBS 120377</strain>
    </source>
</reference>
<evidence type="ECO:0000313" key="11">
    <source>
        <dbReference type="Proteomes" id="UP000070700"/>
    </source>
</evidence>
<evidence type="ECO:0000256" key="9">
    <source>
        <dbReference type="ARBA" id="ARBA00023295"/>
    </source>
</evidence>
<dbReference type="PANTHER" id="PTHR12145">
    <property type="entry name" value="MANNAN ENDO-1,6-ALPHA-MANNOSIDASE DCW1"/>
    <property type="match status" value="1"/>
</dbReference>
<protein>
    <recommendedName>
        <fullName evidence="4">mannan endo-1,6-alpha-mannosidase</fullName>
        <ecNumber evidence="4">3.2.1.101</ecNumber>
    </recommendedName>
</protein>
<keyword evidence="5" id="KW-0732">Signal</keyword>
<dbReference type="GeneID" id="28815420"/>
<evidence type="ECO:0000256" key="8">
    <source>
        <dbReference type="ARBA" id="ARBA00023180"/>
    </source>
</evidence>
<dbReference type="EMBL" id="KQ947405">
    <property type="protein sequence ID" value="KUJ23653.1"/>
    <property type="molecule type" value="Genomic_DNA"/>
</dbReference>
<dbReference type="GO" id="GO:0008496">
    <property type="term" value="F:mannan endo-1,6-alpha-mannosidase activity"/>
    <property type="evidence" value="ECO:0007669"/>
    <property type="project" value="UniProtKB-EC"/>
</dbReference>
<comment type="similarity">
    <text evidence="3">Belongs to the glycosyl hydrolase 76 family.</text>
</comment>
<evidence type="ECO:0000256" key="7">
    <source>
        <dbReference type="ARBA" id="ARBA00023136"/>
    </source>
</evidence>
<evidence type="ECO:0000256" key="3">
    <source>
        <dbReference type="ARBA" id="ARBA00009699"/>
    </source>
</evidence>
<dbReference type="InterPro" id="IPR008928">
    <property type="entry name" value="6-hairpin_glycosidase_sf"/>
</dbReference>
<organism evidence="10 11">
    <name type="scientific">Mollisia scopiformis</name>
    <name type="common">Conifer needle endophyte fungus</name>
    <name type="synonym">Phialocephala scopiformis</name>
    <dbReference type="NCBI Taxonomy" id="149040"/>
    <lineage>
        <taxon>Eukaryota</taxon>
        <taxon>Fungi</taxon>
        <taxon>Dikarya</taxon>
        <taxon>Ascomycota</taxon>
        <taxon>Pezizomycotina</taxon>
        <taxon>Leotiomycetes</taxon>
        <taxon>Helotiales</taxon>
        <taxon>Mollisiaceae</taxon>
        <taxon>Mollisia</taxon>
    </lineage>
</organism>
<dbReference type="RefSeq" id="XP_018078008.1">
    <property type="nucleotide sequence ID" value="XM_018205694.1"/>
</dbReference>